<dbReference type="SMART" id="SM00406">
    <property type="entry name" value="IGv"/>
    <property type="match status" value="6"/>
</dbReference>
<dbReference type="Pfam" id="PF13927">
    <property type="entry name" value="Ig_3"/>
    <property type="match status" value="4"/>
</dbReference>
<feature type="compositionally biased region" description="Low complexity" evidence="11">
    <location>
        <begin position="1166"/>
        <end position="1177"/>
    </location>
</feature>
<dbReference type="Pfam" id="PF13855">
    <property type="entry name" value="LRR_8"/>
    <property type="match status" value="2"/>
</dbReference>
<evidence type="ECO:0000256" key="4">
    <source>
        <dbReference type="ARBA" id="ARBA00022729"/>
    </source>
</evidence>
<dbReference type="InterPro" id="IPR013783">
    <property type="entry name" value="Ig-like_fold"/>
</dbReference>
<evidence type="ECO:0000313" key="14">
    <source>
        <dbReference type="Ensembl" id="ENSSFAP00005030691.1"/>
    </source>
</evidence>
<dbReference type="InterPro" id="IPR013098">
    <property type="entry name" value="Ig_I-set"/>
</dbReference>
<dbReference type="InterPro" id="IPR007110">
    <property type="entry name" value="Ig-like_dom"/>
</dbReference>
<dbReference type="InterPro" id="IPR003598">
    <property type="entry name" value="Ig_sub2"/>
</dbReference>
<dbReference type="PANTHER" id="PTHR45842:SF25">
    <property type="entry name" value="CARBOXYPEPTIDASE N SUBUNIT 2-LIKE"/>
    <property type="match status" value="1"/>
</dbReference>
<feature type="compositionally biased region" description="Pro residues" evidence="11">
    <location>
        <begin position="983"/>
        <end position="992"/>
    </location>
</feature>
<dbReference type="FunFam" id="2.60.40.10:FF:000076">
    <property type="entry name" value="Leucine-rich repeat and Ig domain-containing 4"/>
    <property type="match status" value="2"/>
</dbReference>
<dbReference type="GO" id="GO:0016020">
    <property type="term" value="C:membrane"/>
    <property type="evidence" value="ECO:0007669"/>
    <property type="project" value="UniProtKB-SubCell"/>
</dbReference>
<keyword evidence="8" id="KW-1015">Disulfide bond</keyword>
<dbReference type="SMART" id="SM00409">
    <property type="entry name" value="IG"/>
    <property type="match status" value="10"/>
</dbReference>
<evidence type="ECO:0000256" key="6">
    <source>
        <dbReference type="ARBA" id="ARBA00022989"/>
    </source>
</evidence>
<keyword evidence="7" id="KW-0472">Membrane</keyword>
<feature type="compositionally biased region" description="Low complexity" evidence="11">
    <location>
        <begin position="820"/>
        <end position="835"/>
    </location>
</feature>
<dbReference type="PROSITE" id="PS50835">
    <property type="entry name" value="IG_LIKE"/>
    <property type="match status" value="10"/>
</dbReference>
<dbReference type="InterPro" id="IPR000372">
    <property type="entry name" value="LRRNT"/>
</dbReference>
<dbReference type="OMA" id="CNITHSS"/>
<dbReference type="Proteomes" id="UP000472267">
    <property type="component" value="Chromosome 16"/>
</dbReference>
<dbReference type="SMART" id="SM00013">
    <property type="entry name" value="LRRNT"/>
    <property type="match status" value="1"/>
</dbReference>
<feature type="compositionally biased region" description="Polar residues" evidence="11">
    <location>
        <begin position="1115"/>
        <end position="1127"/>
    </location>
</feature>
<organism evidence="14 15">
    <name type="scientific">Salarias fasciatus</name>
    <name type="common">Jewelled blenny</name>
    <name type="synonym">Blennius fasciatus</name>
    <dbReference type="NCBI Taxonomy" id="181472"/>
    <lineage>
        <taxon>Eukaryota</taxon>
        <taxon>Metazoa</taxon>
        <taxon>Chordata</taxon>
        <taxon>Craniata</taxon>
        <taxon>Vertebrata</taxon>
        <taxon>Euteleostomi</taxon>
        <taxon>Actinopterygii</taxon>
        <taxon>Neopterygii</taxon>
        <taxon>Teleostei</taxon>
        <taxon>Neoteleostei</taxon>
        <taxon>Acanthomorphata</taxon>
        <taxon>Ovalentaria</taxon>
        <taxon>Blenniimorphae</taxon>
        <taxon>Blenniiformes</taxon>
        <taxon>Blennioidei</taxon>
        <taxon>Blenniidae</taxon>
        <taxon>Salariinae</taxon>
        <taxon>Salarias</taxon>
    </lineage>
</organism>
<dbReference type="InterPro" id="IPR032675">
    <property type="entry name" value="LRR_dom_sf"/>
</dbReference>
<evidence type="ECO:0000256" key="11">
    <source>
        <dbReference type="SAM" id="MobiDB-lite"/>
    </source>
</evidence>
<evidence type="ECO:0000256" key="3">
    <source>
        <dbReference type="ARBA" id="ARBA00022692"/>
    </source>
</evidence>
<feature type="compositionally biased region" description="Basic residues" evidence="11">
    <location>
        <begin position="964"/>
        <end position="980"/>
    </location>
</feature>
<dbReference type="PANTHER" id="PTHR45842">
    <property type="entry name" value="SYNAPTIC ADHESION-LIKE MOLECULE SALM"/>
    <property type="match status" value="1"/>
</dbReference>
<keyword evidence="4 12" id="KW-0732">Signal</keyword>
<reference evidence="14" key="2">
    <citation type="submission" date="2025-08" db="UniProtKB">
        <authorList>
            <consortium name="Ensembl"/>
        </authorList>
    </citation>
    <scope>IDENTIFICATION</scope>
</reference>
<feature type="compositionally biased region" description="Basic and acidic residues" evidence="11">
    <location>
        <begin position="1095"/>
        <end position="1107"/>
    </location>
</feature>
<feature type="domain" description="Ig-like" evidence="13">
    <location>
        <begin position="465"/>
        <end position="545"/>
    </location>
</feature>
<proteinExistence type="predicted"/>
<reference evidence="14" key="1">
    <citation type="submission" date="2019-06" db="EMBL/GenBank/DDBJ databases">
        <authorList>
            <consortium name="Wellcome Sanger Institute Data Sharing"/>
        </authorList>
    </citation>
    <scope>NUCLEOTIDE SEQUENCE [LARGE SCALE GENOMIC DNA]</scope>
</reference>
<keyword evidence="10" id="KW-0393">Immunoglobulin domain</keyword>
<evidence type="ECO:0000256" key="2">
    <source>
        <dbReference type="ARBA" id="ARBA00022614"/>
    </source>
</evidence>
<comment type="subcellular location">
    <subcellularLocation>
        <location evidence="1">Membrane</location>
        <topology evidence="1">Single-pass membrane protein</topology>
    </subcellularLocation>
</comment>
<dbReference type="InterPro" id="IPR003599">
    <property type="entry name" value="Ig_sub"/>
</dbReference>
<dbReference type="InterPro" id="IPR003591">
    <property type="entry name" value="Leu-rich_rpt_typical-subtyp"/>
</dbReference>
<dbReference type="Pfam" id="PF07679">
    <property type="entry name" value="I-set"/>
    <property type="match status" value="4"/>
</dbReference>
<evidence type="ECO:0000256" key="10">
    <source>
        <dbReference type="ARBA" id="ARBA00023319"/>
    </source>
</evidence>
<feature type="compositionally biased region" description="Basic and acidic residues" evidence="11">
    <location>
        <begin position="797"/>
        <end position="808"/>
    </location>
</feature>
<dbReference type="SMART" id="SM00082">
    <property type="entry name" value="LRRCT"/>
    <property type="match status" value="1"/>
</dbReference>
<name>A0A672HN65_SALFA</name>
<feature type="region of interest" description="Disordered" evidence="11">
    <location>
        <begin position="1057"/>
        <end position="1192"/>
    </location>
</feature>
<keyword evidence="6" id="KW-1133">Transmembrane helix</keyword>
<dbReference type="InterPro" id="IPR036179">
    <property type="entry name" value="Ig-like_dom_sf"/>
</dbReference>
<reference evidence="14" key="3">
    <citation type="submission" date="2025-09" db="UniProtKB">
        <authorList>
            <consortium name="Ensembl"/>
        </authorList>
    </citation>
    <scope>IDENTIFICATION</scope>
</reference>
<dbReference type="InterPro" id="IPR050467">
    <property type="entry name" value="LRFN"/>
</dbReference>
<feature type="region of interest" description="Disordered" evidence="11">
    <location>
        <begin position="693"/>
        <end position="764"/>
    </location>
</feature>
<keyword evidence="5" id="KW-0677">Repeat</keyword>
<feature type="compositionally biased region" description="Polar residues" evidence="11">
    <location>
        <begin position="1068"/>
        <end position="1094"/>
    </location>
</feature>
<feature type="compositionally biased region" description="Polar residues" evidence="11">
    <location>
        <begin position="931"/>
        <end position="963"/>
    </location>
</feature>
<evidence type="ECO:0000313" key="15">
    <source>
        <dbReference type="Proteomes" id="UP000472267"/>
    </source>
</evidence>
<feature type="domain" description="Ig-like" evidence="13">
    <location>
        <begin position="1996"/>
        <end position="2092"/>
    </location>
</feature>
<feature type="domain" description="Ig-like" evidence="13">
    <location>
        <begin position="567"/>
        <end position="659"/>
    </location>
</feature>
<dbReference type="InterPro" id="IPR001611">
    <property type="entry name" value="Leu-rich_rpt"/>
</dbReference>
<evidence type="ECO:0000256" key="5">
    <source>
        <dbReference type="ARBA" id="ARBA00022737"/>
    </source>
</evidence>
<feature type="compositionally biased region" description="Polar residues" evidence="11">
    <location>
        <begin position="1378"/>
        <end position="1392"/>
    </location>
</feature>
<feature type="region of interest" description="Disordered" evidence="11">
    <location>
        <begin position="1316"/>
        <end position="1392"/>
    </location>
</feature>
<feature type="domain" description="Ig-like" evidence="13">
    <location>
        <begin position="1695"/>
        <end position="1787"/>
    </location>
</feature>
<accession>A0A672HN65</accession>
<evidence type="ECO:0000259" key="13">
    <source>
        <dbReference type="PROSITE" id="PS50835"/>
    </source>
</evidence>
<feature type="domain" description="Ig-like" evidence="13">
    <location>
        <begin position="1502"/>
        <end position="1592"/>
    </location>
</feature>
<feature type="compositionally biased region" description="Acidic residues" evidence="11">
    <location>
        <begin position="880"/>
        <end position="894"/>
    </location>
</feature>
<keyword evidence="2" id="KW-0433">Leucine-rich repeat</keyword>
<feature type="compositionally biased region" description="Acidic residues" evidence="11">
    <location>
        <begin position="694"/>
        <end position="703"/>
    </location>
</feature>
<feature type="region of interest" description="Disordered" evidence="11">
    <location>
        <begin position="783"/>
        <end position="1006"/>
    </location>
</feature>
<feature type="domain" description="Ig-like" evidence="13">
    <location>
        <begin position="2168"/>
        <end position="2263"/>
    </location>
</feature>
<dbReference type="Gene3D" id="3.80.10.10">
    <property type="entry name" value="Ribonuclease Inhibitor"/>
    <property type="match status" value="2"/>
</dbReference>
<evidence type="ECO:0000256" key="7">
    <source>
        <dbReference type="ARBA" id="ARBA00023136"/>
    </source>
</evidence>
<feature type="compositionally biased region" description="Polar residues" evidence="11">
    <location>
        <begin position="901"/>
        <end position="920"/>
    </location>
</feature>
<feature type="domain" description="Ig-like" evidence="13">
    <location>
        <begin position="1792"/>
        <end position="1888"/>
    </location>
</feature>
<dbReference type="PROSITE" id="PS51450">
    <property type="entry name" value="LRR"/>
    <property type="match status" value="2"/>
</dbReference>
<dbReference type="InterPro" id="IPR000483">
    <property type="entry name" value="Cys-rich_flank_reg_C"/>
</dbReference>
<feature type="region of interest" description="Disordered" evidence="11">
    <location>
        <begin position="2095"/>
        <end position="2120"/>
    </location>
</feature>
<evidence type="ECO:0000256" key="8">
    <source>
        <dbReference type="ARBA" id="ARBA00023157"/>
    </source>
</evidence>
<keyword evidence="9" id="KW-0325">Glycoprotein</keyword>
<keyword evidence="15" id="KW-1185">Reference proteome</keyword>
<evidence type="ECO:0000256" key="12">
    <source>
        <dbReference type="SAM" id="SignalP"/>
    </source>
</evidence>
<feature type="region of interest" description="Disordered" evidence="11">
    <location>
        <begin position="1222"/>
        <end position="1292"/>
    </location>
</feature>
<feature type="compositionally biased region" description="Polar residues" evidence="11">
    <location>
        <begin position="1178"/>
        <end position="1192"/>
    </location>
</feature>
<feature type="domain" description="Ig-like" evidence="13">
    <location>
        <begin position="2271"/>
        <end position="2364"/>
    </location>
</feature>
<feature type="compositionally biased region" description="Low complexity" evidence="11">
    <location>
        <begin position="1222"/>
        <end position="1283"/>
    </location>
</feature>
<feature type="domain" description="Ig-like" evidence="13">
    <location>
        <begin position="1597"/>
        <end position="1689"/>
    </location>
</feature>
<sequence>GLAHAHWSALIALLVLTFSVPKGQSCPRSCNCYQANEVHCTFRSLLNIPPGLPAHTRRINLGFNSIRRLHDKSLAGLKKAELLMLHSNDLHHFPDGVFRDMKSLQILKLSYNKLREISSSLTFTGLTSLLRLYLDHNLLQYIHPRAFLQLPSLRLLRLQGNRLHQLHPHTLCTLSLLNTYYFSTLRHLDLSNNSLTTLPQDTLAAAPLLESLVLHANPWSCDCRMNWLLDWSLAHPGLLKCPGGPQCPLCASPSSLQDKGLLEPTSLLCTSPSNILRGKETLVETDLSEIQSSETFREPLGSATLGLSDEHGNSVDLSCNITQSSSSQDIVPPPDLSQPSVLPLPLALSLSLECPMERQSYEKLWRILAYYSETAVRLEREIMLSKAPGLAYRYKQTTETDGYYHTGVKASVKARPHWLLQPAISIQLNRAQSNAHKVYLIYSTRVSTHPDPATELSTPSPASHPWVLILTNHTTTAVTAIANTKVELYCPLLSSGNAQVQWILPDGSRLTSPSSSLGGRLQASASSLLLKKVLLSDAGIYYCVAFAARDVDVLPLRLAVEESSVPPSGEQVGPPVMGTAGEPVKLSCKASGSPEPYLSWILPDGNVIRRGLAVSGGLSIDLNGSLVLSRPSLRDAGHYRCTAVNRYGSDSMSMQLILTSGHIPTLRSSFPTGPQSAAGRSTKIRAPLVHDLDEASGDGEQVEENSFVGNRKHPVSLQPSQNRRFPVGKPRRRGPVRGSPTRGGGRPVSATDQRRNRFENRQRIDPQKWADLLAKIRQKTNYSQPITTTAPTVEPVRGSKDKATKAHDEDYDIDDDRSQGVSVGAESEGSSVDEAVLQEEGLQPVQPVHAQTQPTTEPITDSEADAGIEESKEKSTEIQVDTENDTETPTETEVTDLRTEAPTNSVTQKKTVTSIPQSGANEIESPEEEAQTANPNSPSSRTQNPQQGLPNLVPNSRPQSPWNSRRKIGQRRRIINRPRGRPLAPPQPPSDPVNPRSQAVTPDTTTSQLNMLLPVSTATSPDILLTSSDHSRTSLNGVALNPESSSVLNALHFSTLESSSPASSPSPTKTDTVTHSGKTSNTEESTHFNTSAPTHSHDVISKTHVPDTHPGTFTHGIQTHTETQTASGKHVNRPQDKLSGDQKRNFSDVPHESHSSTAHPVIDFPSSTSSSKAVTTSPRYTDSTRSTGTNGENIHLKTTSVILITSNSTVFTAPSFIIPTSSSTRHTTTPVTTTTHKTTTSIPTSTIPTTTTTATTTNPTTTTTTTTTMTTTTTTEPSTTTHTLRNAAGGNTTTRKTTAWTEILRIPNTSLITASTTTSTSISDKTLSATTTKAKPSTVSTTTTTTTTANTKALSSERVGTGLADPKENTDPGVPSHSRPSTDWKNPGANSIPDSHRSRESLFLLFFLCCVLTFQLSFPICFCLPHLLLLSSLRLAAWLPVFLSGAVMSVHSRAQRYEVLQNGTLVIQNVQQQDRGTYICSAQSYLGRDRLLTTLEVWTRPPRMKLPSYRESTIHQGGEVHFECQAEGIPTPLLSWVLPDRSVVTSERSTNRIKMDTNGTLHISVTLPSDRGVYRCVASNSAGAASASVRVHVSSLPPVIQQPREEHLLLSPGRPVYAHCSARGAPPPTLRWRIPDGTLVRPSQFLHGNLFVLPNGTLHIRKIGPKDTGRYECSASNAVGADKRTVKVEIKEEGPARIVSSSPSISAVHYGGTLQLHCSVNGNPAPIIIWRTPSRKLVDVHLSFDRRMKVHPNGTLSVQSVTDKDAGDYLCIARNKVSDDYRLLRVSVATKPAKIEPKQPLNQMVSFGKPLKVDCQASGLPDPAVRWSLPDGTMVNSVLHGEDRGGRARRLTVFDNGTLLVPAVGLREEGEYTCYAENQGGQDSMKVKVKVMMTSPPSFTDNRAYHVLKVHQGTTAKISCQATGDPPPTVTWFSPANRVIPRSSGSGYYSERVVVVSGGTLEIRQAQRIDTGNYTCRASNTAGGRSMIVSLEVEAPTYGMILGAVTTVKLQAVKGQTVLLPCPSQGSPPPRLAWLLPGNGMLPAPYYGSRLTVHRNGSLELRGVRGSDAGTLVCVVKTEREERTIRVELEVSEPQVEKPVPRTPGLVETPQTGSSSDLAVSLSSRPVSPIVLQPRNPVTQNPLQRGVGLPAAPRQAALPPFKGPNSEPAVSARTAPLVSIINGETLRLPCPTAQTPGHSQGSLIWTMPSGKVLSRGESGDSGRYSVQEDGTLTVQQASVFDRGSYTCRSTSSDSSSPSVLTVPVIVIAYPPRITKGPAPVTYTRPGVAVELPCLTIATPRATVTWETPDLTQLRVMGQPRIYGNRYLSPQGSLVIQNPSGRDTGFYRCTAKNVIGVDTKATYLHVI</sequence>
<dbReference type="FunFam" id="2.60.40.10:FF:001377">
    <property type="entry name" value="Matrix remodeling associated 5"/>
    <property type="match status" value="1"/>
</dbReference>
<feature type="compositionally biased region" description="Polar residues" evidence="11">
    <location>
        <begin position="995"/>
        <end position="1006"/>
    </location>
</feature>
<feature type="compositionally biased region" description="Basic and acidic residues" evidence="11">
    <location>
        <begin position="752"/>
        <end position="764"/>
    </location>
</feature>
<feature type="compositionally biased region" description="Basic and acidic residues" evidence="11">
    <location>
        <begin position="1133"/>
        <end position="1154"/>
    </location>
</feature>
<dbReference type="SMART" id="SM00408">
    <property type="entry name" value="IGc2"/>
    <property type="match status" value="11"/>
</dbReference>
<dbReference type="SUPFAM" id="SSF48726">
    <property type="entry name" value="Immunoglobulin"/>
    <property type="match status" value="11"/>
</dbReference>
<evidence type="ECO:0000256" key="1">
    <source>
        <dbReference type="ARBA" id="ARBA00004167"/>
    </source>
</evidence>
<feature type="compositionally biased region" description="Low complexity" evidence="11">
    <location>
        <begin position="1058"/>
        <end position="1067"/>
    </location>
</feature>
<keyword evidence="3" id="KW-0812">Transmembrane</keyword>
<dbReference type="InterPro" id="IPR013106">
    <property type="entry name" value="Ig_V-set"/>
</dbReference>
<dbReference type="Gene3D" id="2.60.40.10">
    <property type="entry name" value="Immunoglobulins"/>
    <property type="match status" value="11"/>
</dbReference>
<dbReference type="SUPFAM" id="SSF52058">
    <property type="entry name" value="L domain-like"/>
    <property type="match status" value="1"/>
</dbReference>
<feature type="compositionally biased region" description="Low complexity" evidence="11">
    <location>
        <begin position="1316"/>
        <end position="1356"/>
    </location>
</feature>
<feature type="domain" description="Ig-like" evidence="13">
    <location>
        <begin position="1897"/>
        <end position="1992"/>
    </location>
</feature>
<feature type="signal peptide" evidence="12">
    <location>
        <begin position="1"/>
        <end position="25"/>
    </location>
</feature>
<feature type="compositionally biased region" description="Polar residues" evidence="11">
    <location>
        <begin position="849"/>
        <end position="859"/>
    </location>
</feature>
<protein>
    <recommendedName>
        <fullName evidence="13">Ig-like domain-containing protein</fullName>
    </recommendedName>
</protein>
<dbReference type="Ensembl" id="ENSSFAT00005031800.1">
    <property type="protein sequence ID" value="ENSSFAP00005030691.1"/>
    <property type="gene ID" value="ENSSFAG00005015585.1"/>
</dbReference>
<evidence type="ECO:0000256" key="9">
    <source>
        <dbReference type="ARBA" id="ARBA00023180"/>
    </source>
</evidence>
<dbReference type="CDD" id="cd00096">
    <property type="entry name" value="Ig"/>
    <property type="match status" value="3"/>
</dbReference>
<dbReference type="SMART" id="SM00369">
    <property type="entry name" value="LRR_TYP"/>
    <property type="match status" value="6"/>
</dbReference>
<feature type="chain" id="PRO_5025668815" description="Ig-like domain-containing protein" evidence="12">
    <location>
        <begin position="26"/>
        <end position="2366"/>
    </location>
</feature>
<dbReference type="InParanoid" id="A0A672HN65"/>